<evidence type="ECO:0000259" key="5">
    <source>
        <dbReference type="PROSITE" id="PS50893"/>
    </source>
</evidence>
<feature type="domain" description="ABC transporter" evidence="5">
    <location>
        <begin position="5"/>
        <end position="237"/>
    </location>
</feature>
<keyword evidence="2" id="KW-0547">Nucleotide-binding</keyword>
<dbReference type="PANTHER" id="PTHR45772:SF9">
    <property type="entry name" value="CONSERVED COMPONENT OF ABC TRANSPORTER FOR NATURAL AMINO ACIDS"/>
    <property type="match status" value="1"/>
</dbReference>
<evidence type="ECO:0000256" key="2">
    <source>
        <dbReference type="ARBA" id="ARBA00022741"/>
    </source>
</evidence>
<dbReference type="Gene3D" id="3.40.50.300">
    <property type="entry name" value="P-loop containing nucleotide triphosphate hydrolases"/>
    <property type="match status" value="1"/>
</dbReference>
<dbReference type="PROSITE" id="PS50893">
    <property type="entry name" value="ABC_TRANSPORTER_2"/>
    <property type="match status" value="1"/>
</dbReference>
<evidence type="ECO:0000256" key="4">
    <source>
        <dbReference type="ARBA" id="ARBA00024722"/>
    </source>
</evidence>
<accession>A0A975NVJ0</accession>
<dbReference type="SUPFAM" id="SSF52540">
    <property type="entry name" value="P-loop containing nucleoside triphosphate hydrolases"/>
    <property type="match status" value="1"/>
</dbReference>
<dbReference type="AlphaFoldDB" id="A0A975NVJ0"/>
<sequence>METILQTSGVSVRFGGLTALNDVSFSVGRNEILGIVGPNGAGKSTLFGAICGDVAANAGDIHLNGLSLAGKPSHEIARLGLIRTFQTPRPFASMTFHDNVTIAALTRTNDIHEARARGEAALVRVGLSHCLDRPSSGASTGQRKRLDIARALATEPDVLLLDEPLGGVDPGSVAEVIDLLRQIRSHGMTLLVIEHNLEALTGIADRLIAMTLGQIIADGAPAEVMRDERLVRAYLGDDDAAA</sequence>
<dbReference type="EMBL" id="CP076136">
    <property type="protein sequence ID" value="QWG22172.1"/>
    <property type="molecule type" value="Genomic_DNA"/>
</dbReference>
<evidence type="ECO:0000313" key="7">
    <source>
        <dbReference type="Proteomes" id="UP000676951"/>
    </source>
</evidence>
<dbReference type="CDD" id="cd03219">
    <property type="entry name" value="ABC_Mj1267_LivG_branched"/>
    <property type="match status" value="1"/>
</dbReference>
<dbReference type="InterPro" id="IPR032823">
    <property type="entry name" value="BCA_ABC_TP_C"/>
</dbReference>
<dbReference type="Pfam" id="PF00005">
    <property type="entry name" value="ABC_tran"/>
    <property type="match status" value="1"/>
</dbReference>
<evidence type="ECO:0000256" key="3">
    <source>
        <dbReference type="ARBA" id="ARBA00022840"/>
    </source>
</evidence>
<protein>
    <submittedName>
        <fullName evidence="6">ABC transporter ATP-binding protein</fullName>
    </submittedName>
</protein>
<organism evidence="6 7">
    <name type="scientific">Bradyrhizobium sediminis</name>
    <dbReference type="NCBI Taxonomy" id="2840469"/>
    <lineage>
        <taxon>Bacteria</taxon>
        <taxon>Pseudomonadati</taxon>
        <taxon>Pseudomonadota</taxon>
        <taxon>Alphaproteobacteria</taxon>
        <taxon>Hyphomicrobiales</taxon>
        <taxon>Nitrobacteraceae</taxon>
        <taxon>Bradyrhizobium</taxon>
    </lineage>
</organism>
<dbReference type="GO" id="GO:0005886">
    <property type="term" value="C:plasma membrane"/>
    <property type="evidence" value="ECO:0007669"/>
    <property type="project" value="TreeGrafter"/>
</dbReference>
<gene>
    <name evidence="6" type="ORF">KMZ93_19630</name>
</gene>
<evidence type="ECO:0000256" key="1">
    <source>
        <dbReference type="ARBA" id="ARBA00022448"/>
    </source>
</evidence>
<dbReference type="Pfam" id="PF12399">
    <property type="entry name" value="BCA_ABC_TP_C"/>
    <property type="match status" value="1"/>
</dbReference>
<comment type="function">
    <text evidence="4">Involved in beta-(1--&gt;2)glucan export. Transmembrane domains (TMD) form a pore in the inner membrane and the ATP-binding domain (NBD) is responsible for energy generation.</text>
</comment>
<reference evidence="6 7" key="1">
    <citation type="submission" date="2021-06" db="EMBL/GenBank/DDBJ databases">
        <title>Bradyrhizobium sp. S2-11-4 Genome sequencing.</title>
        <authorList>
            <person name="Jin L."/>
        </authorList>
    </citation>
    <scope>NUCLEOTIDE SEQUENCE [LARGE SCALE GENOMIC DNA]</scope>
    <source>
        <strain evidence="6 7">S2-11-4</strain>
    </source>
</reference>
<evidence type="ECO:0000313" key="6">
    <source>
        <dbReference type="EMBL" id="QWG22172.1"/>
    </source>
</evidence>
<dbReference type="SMART" id="SM00382">
    <property type="entry name" value="AAA"/>
    <property type="match status" value="1"/>
</dbReference>
<name>A0A975NVJ0_9BRAD</name>
<dbReference type="PANTHER" id="PTHR45772">
    <property type="entry name" value="CONSERVED COMPONENT OF ABC TRANSPORTER FOR NATURAL AMINO ACIDS-RELATED"/>
    <property type="match status" value="1"/>
</dbReference>
<keyword evidence="1" id="KW-0813">Transport</keyword>
<dbReference type="InterPro" id="IPR051120">
    <property type="entry name" value="ABC_AA/LPS_Transport"/>
</dbReference>
<dbReference type="GO" id="GO:0005524">
    <property type="term" value="F:ATP binding"/>
    <property type="evidence" value="ECO:0007669"/>
    <property type="project" value="UniProtKB-KW"/>
</dbReference>
<proteinExistence type="predicted"/>
<keyword evidence="7" id="KW-1185">Reference proteome</keyword>
<keyword evidence="3 6" id="KW-0067">ATP-binding</keyword>
<dbReference type="InterPro" id="IPR003593">
    <property type="entry name" value="AAA+_ATPase"/>
</dbReference>
<dbReference type="GO" id="GO:0016887">
    <property type="term" value="F:ATP hydrolysis activity"/>
    <property type="evidence" value="ECO:0007669"/>
    <property type="project" value="InterPro"/>
</dbReference>
<dbReference type="RefSeq" id="WP_215602941.1">
    <property type="nucleotide sequence ID" value="NZ_CP076136.1"/>
</dbReference>
<dbReference type="Proteomes" id="UP000676951">
    <property type="component" value="Chromosome"/>
</dbReference>
<dbReference type="InterPro" id="IPR027417">
    <property type="entry name" value="P-loop_NTPase"/>
</dbReference>
<dbReference type="InterPro" id="IPR003439">
    <property type="entry name" value="ABC_transporter-like_ATP-bd"/>
</dbReference>